<sequence>MASASKRLKTDHRPPPRRNVASSSDEKNEKAATPAGGLQAPVVEISGSNVRIQQAKNFAIAQAQADGCTGNYRINDSPFGNFLVPAIPTRADLAL</sequence>
<dbReference type="EMBL" id="JAWXYG010000001">
    <property type="protein sequence ID" value="KAK4283884.1"/>
    <property type="molecule type" value="Genomic_DNA"/>
</dbReference>
<evidence type="ECO:0000313" key="3">
    <source>
        <dbReference type="Proteomes" id="UP001293593"/>
    </source>
</evidence>
<dbReference type="PANTHER" id="PTHR48205:SF1">
    <property type="entry name" value="OS01G0742766 PROTEIN"/>
    <property type="match status" value="1"/>
</dbReference>
<dbReference type="Proteomes" id="UP001293593">
    <property type="component" value="Unassembled WGS sequence"/>
</dbReference>
<feature type="region of interest" description="Disordered" evidence="1">
    <location>
        <begin position="1"/>
        <end position="39"/>
    </location>
</feature>
<reference evidence="2" key="1">
    <citation type="submission" date="2023-10" db="EMBL/GenBank/DDBJ databases">
        <title>Chromosome-level genome of the transformable northern wattle, Acacia crassicarpa.</title>
        <authorList>
            <person name="Massaro I."/>
            <person name="Sinha N.R."/>
            <person name="Poethig S."/>
            <person name="Leichty A.R."/>
        </authorList>
    </citation>
    <scope>NUCLEOTIDE SEQUENCE</scope>
    <source>
        <strain evidence="2">Acra3RX</strain>
        <tissue evidence="2">Leaf</tissue>
    </source>
</reference>
<organism evidence="2 3">
    <name type="scientific">Acacia crassicarpa</name>
    <name type="common">northern wattle</name>
    <dbReference type="NCBI Taxonomy" id="499986"/>
    <lineage>
        <taxon>Eukaryota</taxon>
        <taxon>Viridiplantae</taxon>
        <taxon>Streptophyta</taxon>
        <taxon>Embryophyta</taxon>
        <taxon>Tracheophyta</taxon>
        <taxon>Spermatophyta</taxon>
        <taxon>Magnoliopsida</taxon>
        <taxon>eudicotyledons</taxon>
        <taxon>Gunneridae</taxon>
        <taxon>Pentapetalae</taxon>
        <taxon>rosids</taxon>
        <taxon>fabids</taxon>
        <taxon>Fabales</taxon>
        <taxon>Fabaceae</taxon>
        <taxon>Caesalpinioideae</taxon>
        <taxon>mimosoid clade</taxon>
        <taxon>Acacieae</taxon>
        <taxon>Acacia</taxon>
    </lineage>
</organism>
<comment type="caution">
    <text evidence="2">The sequence shown here is derived from an EMBL/GenBank/DDBJ whole genome shotgun (WGS) entry which is preliminary data.</text>
</comment>
<dbReference type="PANTHER" id="PTHR48205">
    <property type="entry name" value="OS01G0742766 PROTEIN"/>
    <property type="match status" value="1"/>
</dbReference>
<evidence type="ECO:0000256" key="1">
    <source>
        <dbReference type="SAM" id="MobiDB-lite"/>
    </source>
</evidence>
<keyword evidence="3" id="KW-1185">Reference proteome</keyword>
<proteinExistence type="predicted"/>
<evidence type="ECO:0000313" key="2">
    <source>
        <dbReference type="EMBL" id="KAK4283884.1"/>
    </source>
</evidence>
<gene>
    <name evidence="2" type="ORF">QN277_000788</name>
</gene>
<protein>
    <submittedName>
        <fullName evidence="2">Uncharacterized protein</fullName>
    </submittedName>
</protein>
<dbReference type="AlphaFoldDB" id="A0AAE1N634"/>
<accession>A0AAE1N634</accession>
<name>A0AAE1N634_9FABA</name>
<feature type="compositionally biased region" description="Basic residues" evidence="1">
    <location>
        <begin position="1"/>
        <end position="10"/>
    </location>
</feature>